<organism evidence="1 2">
    <name type="scientific">Leptosia nina</name>
    <dbReference type="NCBI Taxonomy" id="320188"/>
    <lineage>
        <taxon>Eukaryota</taxon>
        <taxon>Metazoa</taxon>
        <taxon>Ecdysozoa</taxon>
        <taxon>Arthropoda</taxon>
        <taxon>Hexapoda</taxon>
        <taxon>Insecta</taxon>
        <taxon>Pterygota</taxon>
        <taxon>Neoptera</taxon>
        <taxon>Endopterygota</taxon>
        <taxon>Lepidoptera</taxon>
        <taxon>Glossata</taxon>
        <taxon>Ditrysia</taxon>
        <taxon>Papilionoidea</taxon>
        <taxon>Pieridae</taxon>
        <taxon>Pierinae</taxon>
        <taxon>Leptosia</taxon>
    </lineage>
</organism>
<keyword evidence="2" id="KW-1185">Reference proteome</keyword>
<dbReference type="InterPro" id="IPR053729">
    <property type="entry name" value="MAD2L1BP_domain_sf"/>
</dbReference>
<dbReference type="AlphaFoldDB" id="A0AAV1JWQ6"/>
<name>A0AAV1JWQ6_9NEOP</name>
<evidence type="ECO:0000313" key="2">
    <source>
        <dbReference type="Proteomes" id="UP001497472"/>
    </source>
</evidence>
<gene>
    <name evidence="1" type="ORF">LNINA_LOCUS12882</name>
</gene>
<dbReference type="GO" id="GO:0005634">
    <property type="term" value="C:nucleus"/>
    <property type="evidence" value="ECO:0007669"/>
    <property type="project" value="InterPro"/>
</dbReference>
<accession>A0AAV1JWQ6</accession>
<sequence length="286" mass="32465">MSPKTTRKANISIDFTNLGDGLTSISCGHIVVELIKFLVYQRTQIPYTYPWLKQLINSKKNSESEKDSYQSERHFFVASTALSNLDFVIKSLLKEIEGAAQPQEVCVAFGATPITCKEMYRLLLPAVCHKLQCHSAHIASDRKIKDTVFRTLVTSDKLYSENIFLETLSPTNMYVFIKKVPMTNQQAVCNDTFVQVTNGYRIPRSCKIITFNFKGGNQEKTACCNDFQIFGDVLNQDLSKMSISDDEFNEIESTDKAIWFQSTYVMKGFKDCVVKDQSITNTWLAS</sequence>
<dbReference type="PANTHER" id="PTHR15681:SF1">
    <property type="entry name" value="MAD2L1-BINDING PROTEIN"/>
    <property type="match status" value="1"/>
</dbReference>
<comment type="caution">
    <text evidence="1">The sequence shown here is derived from an EMBL/GenBank/DDBJ whole genome shotgun (WGS) entry which is preliminary data.</text>
</comment>
<dbReference type="PANTHER" id="PTHR15681">
    <property type="entry name" value="MAD2L1-BINDING PROTEIN"/>
    <property type="match status" value="1"/>
</dbReference>
<protein>
    <submittedName>
        <fullName evidence="1">Uncharacterized protein</fullName>
    </submittedName>
</protein>
<reference evidence="1 2" key="1">
    <citation type="submission" date="2023-11" db="EMBL/GenBank/DDBJ databases">
        <authorList>
            <person name="Okamura Y."/>
        </authorList>
    </citation>
    <scope>NUCLEOTIDE SEQUENCE [LARGE SCALE GENOMIC DNA]</scope>
</reference>
<dbReference type="InterPro" id="IPR009511">
    <property type="entry name" value="MAD1/Cdc20-bound-Mad2-bd"/>
</dbReference>
<dbReference type="Gene3D" id="3.30.900.20">
    <property type="match status" value="1"/>
</dbReference>
<dbReference type="Proteomes" id="UP001497472">
    <property type="component" value="Unassembled WGS sequence"/>
</dbReference>
<dbReference type="EMBL" id="CAVLEF010000263">
    <property type="protein sequence ID" value="CAK1553922.1"/>
    <property type="molecule type" value="Genomic_DNA"/>
</dbReference>
<dbReference type="Pfam" id="PF06581">
    <property type="entry name" value="p31comet"/>
    <property type="match status" value="1"/>
</dbReference>
<proteinExistence type="predicted"/>
<evidence type="ECO:0000313" key="1">
    <source>
        <dbReference type="EMBL" id="CAK1553922.1"/>
    </source>
</evidence>
<dbReference type="GO" id="GO:0007096">
    <property type="term" value="P:regulation of exit from mitosis"/>
    <property type="evidence" value="ECO:0007669"/>
    <property type="project" value="InterPro"/>
</dbReference>